<name>A0A8B0SY09_KLEPN</name>
<reference evidence="1" key="1">
    <citation type="submission" date="2020-01" db="EMBL/GenBank/DDBJ databases">
        <authorList>
            <person name="Qin S."/>
        </authorList>
    </citation>
    <scope>NUCLEOTIDE SEQUENCE</scope>
    <source>
        <strain evidence="1">CVir17-16-YZ6g</strain>
        <plasmid evidence="1">p17-15-vir-like</plasmid>
    </source>
</reference>
<proteinExistence type="predicted"/>
<organism evidence="1">
    <name type="scientific">Klebsiella pneumoniae</name>
    <dbReference type="NCBI Taxonomy" id="573"/>
    <lineage>
        <taxon>Bacteria</taxon>
        <taxon>Pseudomonadati</taxon>
        <taxon>Pseudomonadota</taxon>
        <taxon>Gammaproteobacteria</taxon>
        <taxon>Enterobacterales</taxon>
        <taxon>Enterobacteriaceae</taxon>
        <taxon>Klebsiella/Raoultella group</taxon>
        <taxon>Klebsiella</taxon>
        <taxon>Klebsiella pneumoniae complex</taxon>
    </lineage>
</organism>
<protein>
    <submittedName>
        <fullName evidence="1">Uncharacterized protein</fullName>
    </submittedName>
</protein>
<accession>A0A8B0SY09</accession>
<dbReference type="EMBL" id="MN956836">
    <property type="protein sequence ID" value="QTX14072.1"/>
    <property type="molecule type" value="Genomic_DNA"/>
</dbReference>
<sequence>MSYRTSAILLERGSGVETQKLSYPFMDILEGIKVLKSKNY</sequence>
<keyword evidence="1" id="KW-0614">Plasmid</keyword>
<dbReference type="AlphaFoldDB" id="A0A8B0SY09"/>
<evidence type="ECO:0000313" key="1">
    <source>
        <dbReference type="EMBL" id="QTX14072.1"/>
    </source>
</evidence>
<geneLocation type="plasmid" evidence="1">
    <name>p17-15-vir-like</name>
</geneLocation>